<dbReference type="GO" id="GO:0005506">
    <property type="term" value="F:iron ion binding"/>
    <property type="evidence" value="ECO:0007669"/>
    <property type="project" value="InterPro"/>
</dbReference>
<accession>G2YFU5</accession>
<dbReference type="Gene3D" id="1.10.630.10">
    <property type="entry name" value="Cytochrome P450"/>
    <property type="match status" value="1"/>
</dbReference>
<keyword evidence="3" id="KW-0479">Metal-binding</keyword>
<keyword evidence="4" id="KW-0560">Oxidoreductase</keyword>
<evidence type="ECO:0000313" key="7">
    <source>
        <dbReference type="EMBL" id="CCD50643.1"/>
    </source>
</evidence>
<evidence type="ECO:0000313" key="8">
    <source>
        <dbReference type="Proteomes" id="UP000008177"/>
    </source>
</evidence>
<dbReference type="InParanoid" id="G2YFU5"/>
<comment type="cofactor">
    <cofactor evidence="1">
        <name>heme</name>
        <dbReference type="ChEBI" id="CHEBI:30413"/>
    </cofactor>
</comment>
<reference evidence="8" key="1">
    <citation type="journal article" date="2011" name="PLoS Genet.">
        <title>Genomic analysis of the necrotrophic fungal pathogens Sclerotinia sclerotiorum and Botrytis cinerea.</title>
        <authorList>
            <person name="Amselem J."/>
            <person name="Cuomo C.A."/>
            <person name="van Kan J.A."/>
            <person name="Viaud M."/>
            <person name="Benito E.P."/>
            <person name="Couloux A."/>
            <person name="Coutinho P.M."/>
            <person name="de Vries R.P."/>
            <person name="Dyer P.S."/>
            <person name="Fillinger S."/>
            <person name="Fournier E."/>
            <person name="Gout L."/>
            <person name="Hahn M."/>
            <person name="Kohn L."/>
            <person name="Lapalu N."/>
            <person name="Plummer K.M."/>
            <person name="Pradier J.M."/>
            <person name="Quevillon E."/>
            <person name="Sharon A."/>
            <person name="Simon A."/>
            <person name="ten Have A."/>
            <person name="Tudzynski B."/>
            <person name="Tudzynski P."/>
            <person name="Wincker P."/>
            <person name="Andrew M."/>
            <person name="Anthouard V."/>
            <person name="Beever R.E."/>
            <person name="Beffa R."/>
            <person name="Benoit I."/>
            <person name="Bouzid O."/>
            <person name="Brault B."/>
            <person name="Chen Z."/>
            <person name="Choquer M."/>
            <person name="Collemare J."/>
            <person name="Cotton P."/>
            <person name="Danchin E.G."/>
            <person name="Da Silva C."/>
            <person name="Gautier A."/>
            <person name="Giraud C."/>
            <person name="Giraud T."/>
            <person name="Gonzalez C."/>
            <person name="Grossetete S."/>
            <person name="Guldener U."/>
            <person name="Henrissat B."/>
            <person name="Howlett B.J."/>
            <person name="Kodira C."/>
            <person name="Kretschmer M."/>
            <person name="Lappartient A."/>
            <person name="Leroch M."/>
            <person name="Levis C."/>
            <person name="Mauceli E."/>
            <person name="Neuveglise C."/>
            <person name="Oeser B."/>
            <person name="Pearson M."/>
            <person name="Poulain J."/>
            <person name="Poussereau N."/>
            <person name="Quesneville H."/>
            <person name="Rascle C."/>
            <person name="Schumacher J."/>
            <person name="Segurens B."/>
            <person name="Sexton A."/>
            <person name="Silva E."/>
            <person name="Sirven C."/>
            <person name="Soanes D.M."/>
            <person name="Talbot N.J."/>
            <person name="Templeton M."/>
            <person name="Yandava C."/>
            <person name="Yarden O."/>
            <person name="Zeng Q."/>
            <person name="Rollins J.A."/>
            <person name="Lebrun M.H."/>
            <person name="Dickman M."/>
        </authorList>
    </citation>
    <scope>NUCLEOTIDE SEQUENCE [LARGE SCALE GENOMIC DNA]</scope>
    <source>
        <strain evidence="8">T4</strain>
    </source>
</reference>
<dbReference type="InterPro" id="IPR047146">
    <property type="entry name" value="Cyt_P450_E_CYP52_fungi"/>
</dbReference>
<organism evidence="7 8">
    <name type="scientific">Botryotinia fuckeliana (strain T4)</name>
    <name type="common">Noble rot fungus</name>
    <name type="synonym">Botrytis cinerea</name>
    <dbReference type="NCBI Taxonomy" id="999810"/>
    <lineage>
        <taxon>Eukaryota</taxon>
        <taxon>Fungi</taxon>
        <taxon>Dikarya</taxon>
        <taxon>Ascomycota</taxon>
        <taxon>Pezizomycotina</taxon>
        <taxon>Leotiomycetes</taxon>
        <taxon>Helotiales</taxon>
        <taxon>Sclerotiniaceae</taxon>
        <taxon>Botrytis</taxon>
    </lineage>
</organism>
<keyword evidence="6" id="KW-0503">Monooxygenase</keyword>
<comment type="similarity">
    <text evidence="2">Belongs to the cytochrome P450 family.</text>
</comment>
<evidence type="ECO:0000256" key="3">
    <source>
        <dbReference type="ARBA" id="ARBA00022723"/>
    </source>
</evidence>
<dbReference type="SUPFAM" id="SSF48264">
    <property type="entry name" value="Cytochrome P450"/>
    <property type="match status" value="1"/>
</dbReference>
<dbReference type="Proteomes" id="UP000008177">
    <property type="component" value="Unplaced contigs"/>
</dbReference>
<dbReference type="GO" id="GO:0020037">
    <property type="term" value="F:heme binding"/>
    <property type="evidence" value="ECO:0007669"/>
    <property type="project" value="InterPro"/>
</dbReference>
<dbReference type="GO" id="GO:0016705">
    <property type="term" value="F:oxidoreductase activity, acting on paired donors, with incorporation or reduction of molecular oxygen"/>
    <property type="evidence" value="ECO:0007669"/>
    <property type="project" value="InterPro"/>
</dbReference>
<name>G2YFU5_BOTF4</name>
<dbReference type="PANTHER" id="PTHR24287:SF17">
    <property type="entry name" value="P450, PUTATIVE (EUROFUNG)-RELATED"/>
    <property type="match status" value="1"/>
</dbReference>
<dbReference type="AlphaFoldDB" id="G2YFU5"/>
<evidence type="ECO:0000256" key="1">
    <source>
        <dbReference type="ARBA" id="ARBA00001971"/>
    </source>
</evidence>
<dbReference type="InterPro" id="IPR036396">
    <property type="entry name" value="Cyt_P450_sf"/>
</dbReference>
<protein>
    <recommendedName>
        <fullName evidence="9">Cytochrome P450</fullName>
    </recommendedName>
</protein>
<sequence>MLHIILSICVGTLALLLCKRFINRYAIKASSTDTENIQVVYSTNHDDWGYEPSRLSVIGPFCGRGFITTYGETWQKARALLRPTFSKSSISDLSSYKVAVEQFLRNIPNDGRTTVDLQPLLANLASVAVQKIY</sequence>
<evidence type="ECO:0000256" key="5">
    <source>
        <dbReference type="ARBA" id="ARBA00023004"/>
    </source>
</evidence>
<evidence type="ECO:0000256" key="6">
    <source>
        <dbReference type="ARBA" id="ARBA00023033"/>
    </source>
</evidence>
<evidence type="ECO:0000256" key="4">
    <source>
        <dbReference type="ARBA" id="ARBA00023002"/>
    </source>
</evidence>
<proteinExistence type="inferred from homology"/>
<dbReference type="STRING" id="999810.G2YFU5"/>
<dbReference type="EMBL" id="FQ790327">
    <property type="protein sequence ID" value="CCD50643.1"/>
    <property type="molecule type" value="Genomic_DNA"/>
</dbReference>
<gene>
    <name evidence="7" type="ORF">BofuT4_P024520.1</name>
</gene>
<dbReference type="HOGENOM" id="CLU_1906436_0_0_1"/>
<evidence type="ECO:0000256" key="2">
    <source>
        <dbReference type="ARBA" id="ARBA00010617"/>
    </source>
</evidence>
<dbReference type="PANTHER" id="PTHR24287">
    <property type="entry name" value="P450, PUTATIVE (EUROFUNG)-RELATED"/>
    <property type="match status" value="1"/>
</dbReference>
<dbReference type="GO" id="GO:0004497">
    <property type="term" value="F:monooxygenase activity"/>
    <property type="evidence" value="ECO:0007669"/>
    <property type="project" value="UniProtKB-KW"/>
</dbReference>
<evidence type="ECO:0008006" key="9">
    <source>
        <dbReference type="Google" id="ProtNLM"/>
    </source>
</evidence>
<keyword evidence="5" id="KW-0408">Iron</keyword>